<reference evidence="1" key="1">
    <citation type="submission" date="2019-11" db="EMBL/GenBank/DDBJ databases">
        <authorList>
            <person name="Feng L."/>
        </authorList>
    </citation>
    <scope>NUCLEOTIDE SEQUENCE</scope>
    <source>
        <strain evidence="1">CnexileLFYP112</strain>
    </source>
</reference>
<dbReference type="EMBL" id="CACRTG010000034">
    <property type="protein sequence ID" value="VYT32779.1"/>
    <property type="molecule type" value="Genomic_DNA"/>
</dbReference>
<evidence type="ECO:0008006" key="2">
    <source>
        <dbReference type="Google" id="ProtNLM"/>
    </source>
</evidence>
<protein>
    <recommendedName>
        <fullName evidence="2">Toxin-antitoxin system protein</fullName>
    </recommendedName>
</protein>
<accession>A0A6N2VQR0</accession>
<sequence length="55" mass="6295">MAQNNTSNKKNKVSISLDESVIKTIQELAALDNRKFSPYINLILIDWINNHPILD</sequence>
<gene>
    <name evidence="1" type="ORF">CNLFYP112_00526</name>
</gene>
<evidence type="ECO:0000313" key="1">
    <source>
        <dbReference type="EMBL" id="VYT32779.1"/>
    </source>
</evidence>
<name>A0A6N2VQR0_9FIRM</name>
<dbReference type="AlphaFoldDB" id="A0A6N2VQR0"/>
<organism evidence="1">
    <name type="scientific">[Clostridium] nexile</name>
    <dbReference type="NCBI Taxonomy" id="29361"/>
    <lineage>
        <taxon>Bacteria</taxon>
        <taxon>Bacillati</taxon>
        <taxon>Bacillota</taxon>
        <taxon>Clostridia</taxon>
        <taxon>Lachnospirales</taxon>
        <taxon>Lachnospiraceae</taxon>
        <taxon>Tyzzerella</taxon>
    </lineage>
</organism>
<proteinExistence type="predicted"/>